<proteinExistence type="predicted"/>
<keyword evidence="2" id="KW-1133">Transmembrane helix</keyword>
<dbReference type="EnsemblMetazoa" id="G27632.1">
    <property type="protein sequence ID" value="G27632.1:cds"/>
    <property type="gene ID" value="G27632"/>
</dbReference>
<feature type="signal peptide" evidence="3">
    <location>
        <begin position="1"/>
        <end position="22"/>
    </location>
</feature>
<dbReference type="EnsemblMetazoa" id="G27632.6">
    <property type="protein sequence ID" value="G27632.6:cds"/>
    <property type="gene ID" value="G27632"/>
</dbReference>
<organism evidence="4 5">
    <name type="scientific">Magallana gigas</name>
    <name type="common">Pacific oyster</name>
    <name type="synonym">Crassostrea gigas</name>
    <dbReference type="NCBI Taxonomy" id="29159"/>
    <lineage>
        <taxon>Eukaryota</taxon>
        <taxon>Metazoa</taxon>
        <taxon>Spiralia</taxon>
        <taxon>Lophotrochozoa</taxon>
        <taxon>Mollusca</taxon>
        <taxon>Bivalvia</taxon>
        <taxon>Autobranchia</taxon>
        <taxon>Pteriomorphia</taxon>
        <taxon>Ostreida</taxon>
        <taxon>Ostreoidea</taxon>
        <taxon>Ostreidae</taxon>
        <taxon>Magallana</taxon>
    </lineage>
</organism>
<dbReference type="EnsemblMetazoa" id="G27632.11">
    <property type="protein sequence ID" value="G27632.11:cds"/>
    <property type="gene ID" value="G27632"/>
</dbReference>
<name>A0A8W8LCF6_MAGGI</name>
<dbReference type="Proteomes" id="UP000005408">
    <property type="component" value="Unassembled WGS sequence"/>
</dbReference>
<dbReference type="AlphaFoldDB" id="A0A8W8LCF6"/>
<feature type="compositionally biased region" description="Low complexity" evidence="1">
    <location>
        <begin position="182"/>
        <end position="254"/>
    </location>
</feature>
<accession>A0A8W8LCF6</accession>
<evidence type="ECO:0000256" key="2">
    <source>
        <dbReference type="SAM" id="Phobius"/>
    </source>
</evidence>
<keyword evidence="2" id="KW-0472">Membrane</keyword>
<keyword evidence="3" id="KW-0732">Signal</keyword>
<keyword evidence="5" id="KW-1185">Reference proteome</keyword>
<feature type="transmembrane region" description="Helical" evidence="2">
    <location>
        <begin position="312"/>
        <end position="333"/>
    </location>
</feature>
<keyword evidence="2" id="KW-0812">Transmembrane</keyword>
<dbReference type="EnsemblMetazoa" id="G27632.12">
    <property type="protein sequence ID" value="G27632.12:cds"/>
    <property type="gene ID" value="G27632"/>
</dbReference>
<reference evidence="4" key="1">
    <citation type="submission" date="2022-08" db="UniProtKB">
        <authorList>
            <consortium name="EnsemblMetazoa"/>
        </authorList>
    </citation>
    <scope>IDENTIFICATION</scope>
    <source>
        <strain evidence="4">05x7-T-G4-1.051#20</strain>
    </source>
</reference>
<evidence type="ECO:0000256" key="1">
    <source>
        <dbReference type="SAM" id="MobiDB-lite"/>
    </source>
</evidence>
<evidence type="ECO:0000313" key="4">
    <source>
        <dbReference type="EnsemblMetazoa" id="G27632.12:cds"/>
    </source>
</evidence>
<sequence length="352" mass="37271">MDMRRTASVFMIWNAICVYVDSCTFPSVLEGKTWEDSDKGQPVTFSGSDMLGWNVSAFSTVMTQWECLFNQNDIIVSKSSFVFGLPFAPPVTYYVYICMWIVSLDSDKFIYYLLADFISDLNTRAYRNTEDNLGPCDVCKLSLSLVPADAKVMTSTGSPSEITIPPQSGPCSGCSCIPSSTSSSTTSTESGQQSSSTTSTESGQQSSSTTSTDSGQQSSSTISTDSGQQSSSTISTDSGQQSSSTTSTDSGQQSLSTISTESGQQSSSTVSTDSGQQSSITISTNSGQQNSSTESTGSNQAKEPADGFNKVFVAPIVIGISVLIAAVVSVILFKFKKRNPKTVAKKINVCTA</sequence>
<dbReference type="EnsemblMetazoa" id="G27632.7">
    <property type="protein sequence ID" value="G27632.7:cds"/>
    <property type="gene ID" value="G27632"/>
</dbReference>
<dbReference type="EnsemblMetazoa" id="G27632.18">
    <property type="protein sequence ID" value="G27632.18:cds"/>
    <property type="gene ID" value="G27632"/>
</dbReference>
<feature type="region of interest" description="Disordered" evidence="1">
    <location>
        <begin position="182"/>
        <end position="303"/>
    </location>
</feature>
<dbReference type="EnsemblMetazoa" id="G27632.10">
    <property type="protein sequence ID" value="G27632.10:cds"/>
    <property type="gene ID" value="G27632"/>
</dbReference>
<evidence type="ECO:0000256" key="3">
    <source>
        <dbReference type="SAM" id="SignalP"/>
    </source>
</evidence>
<protein>
    <submittedName>
        <fullName evidence="4">Uncharacterized protein</fullName>
    </submittedName>
</protein>
<evidence type="ECO:0000313" key="5">
    <source>
        <dbReference type="Proteomes" id="UP000005408"/>
    </source>
</evidence>
<feature type="compositionally biased region" description="Polar residues" evidence="1">
    <location>
        <begin position="255"/>
        <end position="301"/>
    </location>
</feature>
<feature type="chain" id="PRO_5042431560" evidence="3">
    <location>
        <begin position="23"/>
        <end position="352"/>
    </location>
</feature>